<comment type="caution">
    <text evidence="3">The sequence shown here is derived from an EMBL/GenBank/DDBJ whole genome shotgun (WGS) entry which is preliminary data.</text>
</comment>
<keyword evidence="1" id="KW-0802">TPR repeat</keyword>
<dbReference type="EMBL" id="JBBWWR010000020">
    <property type="protein sequence ID" value="KAK8939451.1"/>
    <property type="molecule type" value="Genomic_DNA"/>
</dbReference>
<evidence type="ECO:0000313" key="4">
    <source>
        <dbReference type="Proteomes" id="UP001412067"/>
    </source>
</evidence>
<dbReference type="Pfam" id="PF13424">
    <property type="entry name" value="TPR_12"/>
    <property type="match status" value="1"/>
</dbReference>
<dbReference type="InterPro" id="IPR011990">
    <property type="entry name" value="TPR-like_helical_dom_sf"/>
</dbReference>
<reference evidence="3 4" key="1">
    <citation type="journal article" date="2022" name="Nat. Plants">
        <title>Genomes of leafy and leafless Platanthera orchids illuminate the evolution of mycoheterotrophy.</title>
        <authorList>
            <person name="Li M.H."/>
            <person name="Liu K.W."/>
            <person name="Li Z."/>
            <person name="Lu H.C."/>
            <person name="Ye Q.L."/>
            <person name="Zhang D."/>
            <person name="Wang J.Y."/>
            <person name="Li Y.F."/>
            <person name="Zhong Z.M."/>
            <person name="Liu X."/>
            <person name="Yu X."/>
            <person name="Liu D.K."/>
            <person name="Tu X.D."/>
            <person name="Liu B."/>
            <person name="Hao Y."/>
            <person name="Liao X.Y."/>
            <person name="Jiang Y.T."/>
            <person name="Sun W.H."/>
            <person name="Chen J."/>
            <person name="Chen Y.Q."/>
            <person name="Ai Y."/>
            <person name="Zhai J.W."/>
            <person name="Wu S.S."/>
            <person name="Zhou Z."/>
            <person name="Hsiao Y.Y."/>
            <person name="Wu W.L."/>
            <person name="Chen Y.Y."/>
            <person name="Lin Y.F."/>
            <person name="Hsu J.L."/>
            <person name="Li C.Y."/>
            <person name="Wang Z.W."/>
            <person name="Zhao X."/>
            <person name="Zhong W.Y."/>
            <person name="Ma X.K."/>
            <person name="Ma L."/>
            <person name="Huang J."/>
            <person name="Chen G.Z."/>
            <person name="Huang M.Z."/>
            <person name="Huang L."/>
            <person name="Peng D.H."/>
            <person name="Luo Y.B."/>
            <person name="Zou S.Q."/>
            <person name="Chen S.P."/>
            <person name="Lan S."/>
            <person name="Tsai W.C."/>
            <person name="Van de Peer Y."/>
            <person name="Liu Z.J."/>
        </authorList>
    </citation>
    <scope>NUCLEOTIDE SEQUENCE [LARGE SCALE GENOMIC DNA]</scope>
    <source>
        <strain evidence="3">Lor288</strain>
    </source>
</reference>
<evidence type="ECO:0000256" key="1">
    <source>
        <dbReference type="PROSITE-ProRule" id="PRU00339"/>
    </source>
</evidence>
<name>A0ABR2LEM6_9ASPA</name>
<protein>
    <submittedName>
        <fullName evidence="3">TPR repeat-containing thioredoxin TTL1</fullName>
    </submittedName>
</protein>
<dbReference type="SMART" id="SM00028">
    <property type="entry name" value="TPR"/>
    <property type="match status" value="6"/>
</dbReference>
<sequence length="751" mass="81901">MSSTVEGGGLRKWDSCNPQNEPLNCEVVVIREGVDKENRVLQGGFLCKNDGRRQRRMGWNVESPTDRDIAAGDLRPVEKLFVEMSLPGEPRLARSDLRLRSALSLDSNKPDSKDFHLQCSLLSPPRPCASSSSSSSGSTTGGIDGSRTYAGDHLVSPETAKKIITGAKITRPGHRRSGSEPPNYFSNAAVADARARRESSAVSSPATNTLPAGNIYPSGKVGRSGILNHSTAAGSDVLGNGARNYGHGSIMRRGIGGCSSGTWAAAWAGNGLDPATRRAMVSTDPEEVRMSGNDLFRRGRFEDALRLYDRAVAICPDNASCRSNRAAALTRLGKLDEALKSYEEALKLEPSSARAHQGLGSLHIRLVFHQFGQVERARRHLFWPGLLPDQIELKKLQEVELHIRKCTDARKIGDWKTVLSESHAAVQAGSDSSSLLITAKAEASLWLNRLEEADSTIQRALQLDISSPSSYLLNFFGLLYNSYTHMVNAQVEMAFGRFENAVSSAEKACLIDPGNVETRMTLKKVRSVARARTQGNELFNAGKFEEACLAYGEGLKCAPSNPILYCNRAACMSKLGLWEKAIGDCNEALRVHPNHTKALLRRAASNGKIGRWAESVRDYEVLRIKLQGDSEVAVALLNAQVALKASRGNDVSKATVGGQVEVISELEQFQTAISLHGETNISCFCNIHLFMLWQEVGSFFFAVFVRKPEDLGHATDVSSRALTGTRDSTPEFGSSHLEETRSSLDWSRLRT</sequence>
<feature type="region of interest" description="Disordered" evidence="2">
    <location>
        <begin position="125"/>
        <end position="217"/>
    </location>
</feature>
<evidence type="ECO:0000256" key="2">
    <source>
        <dbReference type="SAM" id="MobiDB-lite"/>
    </source>
</evidence>
<dbReference type="Gene3D" id="1.25.40.10">
    <property type="entry name" value="Tetratricopeptide repeat domain"/>
    <property type="match status" value="1"/>
</dbReference>
<dbReference type="SUPFAM" id="SSF48452">
    <property type="entry name" value="TPR-like"/>
    <property type="match status" value="2"/>
</dbReference>
<dbReference type="PROSITE" id="PS50293">
    <property type="entry name" value="TPR_REGION"/>
    <property type="match status" value="1"/>
</dbReference>
<gene>
    <name evidence="3" type="primary">TTL1</name>
    <name evidence="3" type="ORF">KSP40_PGU004670</name>
</gene>
<accession>A0ABR2LEM6</accession>
<proteinExistence type="predicted"/>
<feature type="repeat" description="TPR" evidence="1">
    <location>
        <begin position="285"/>
        <end position="318"/>
    </location>
</feature>
<dbReference type="PANTHER" id="PTHR46050:SF29">
    <property type="entry name" value="TPR REPEAT-CONTAINING THIOREDOXIN TTL4"/>
    <property type="match status" value="1"/>
</dbReference>
<dbReference type="InterPro" id="IPR044534">
    <property type="entry name" value="TTL1-4"/>
</dbReference>
<keyword evidence="4" id="KW-1185">Reference proteome</keyword>
<dbReference type="PANTHER" id="PTHR46050">
    <property type="entry name" value="TPR REPEAT-CONTAINING THIOREDOXIN"/>
    <property type="match status" value="1"/>
</dbReference>
<dbReference type="InterPro" id="IPR019734">
    <property type="entry name" value="TPR_rpt"/>
</dbReference>
<organism evidence="3 4">
    <name type="scientific">Platanthera guangdongensis</name>
    <dbReference type="NCBI Taxonomy" id="2320717"/>
    <lineage>
        <taxon>Eukaryota</taxon>
        <taxon>Viridiplantae</taxon>
        <taxon>Streptophyta</taxon>
        <taxon>Embryophyta</taxon>
        <taxon>Tracheophyta</taxon>
        <taxon>Spermatophyta</taxon>
        <taxon>Magnoliopsida</taxon>
        <taxon>Liliopsida</taxon>
        <taxon>Asparagales</taxon>
        <taxon>Orchidaceae</taxon>
        <taxon>Orchidoideae</taxon>
        <taxon>Orchideae</taxon>
        <taxon>Orchidinae</taxon>
        <taxon>Platanthera</taxon>
    </lineage>
</organism>
<dbReference type="PROSITE" id="PS50005">
    <property type="entry name" value="TPR"/>
    <property type="match status" value="2"/>
</dbReference>
<evidence type="ECO:0000313" key="3">
    <source>
        <dbReference type="EMBL" id="KAK8939451.1"/>
    </source>
</evidence>
<dbReference type="Proteomes" id="UP001412067">
    <property type="component" value="Unassembled WGS sequence"/>
</dbReference>
<feature type="repeat" description="TPR" evidence="1">
    <location>
        <begin position="319"/>
        <end position="352"/>
    </location>
</feature>